<keyword evidence="1" id="KW-0812">Transmembrane</keyword>
<comment type="caution">
    <text evidence="3">The sequence shown here is derived from an EMBL/GenBank/DDBJ whole genome shotgun (WGS) entry which is preliminary data.</text>
</comment>
<feature type="transmembrane region" description="Helical" evidence="1">
    <location>
        <begin position="62"/>
        <end position="82"/>
    </location>
</feature>
<dbReference type="AlphaFoldDB" id="A0A5C6A4Z7"/>
<evidence type="ECO:0000313" key="4">
    <source>
        <dbReference type="Proteomes" id="UP000317421"/>
    </source>
</evidence>
<evidence type="ECO:0000313" key="3">
    <source>
        <dbReference type="EMBL" id="TWT93463.1"/>
    </source>
</evidence>
<evidence type="ECO:0000256" key="1">
    <source>
        <dbReference type="SAM" id="Phobius"/>
    </source>
</evidence>
<feature type="transmembrane region" description="Helical" evidence="1">
    <location>
        <begin position="195"/>
        <end position="215"/>
    </location>
</feature>
<organism evidence="3 4">
    <name type="scientific">Botrimarina colliarenosi</name>
    <dbReference type="NCBI Taxonomy" id="2528001"/>
    <lineage>
        <taxon>Bacteria</taxon>
        <taxon>Pseudomonadati</taxon>
        <taxon>Planctomycetota</taxon>
        <taxon>Planctomycetia</taxon>
        <taxon>Pirellulales</taxon>
        <taxon>Lacipirellulaceae</taxon>
        <taxon>Botrimarina</taxon>
    </lineage>
</organism>
<evidence type="ECO:0000259" key="2">
    <source>
        <dbReference type="Pfam" id="PF07670"/>
    </source>
</evidence>
<dbReference type="EMBL" id="SJPR01000008">
    <property type="protein sequence ID" value="TWT93463.1"/>
    <property type="molecule type" value="Genomic_DNA"/>
</dbReference>
<reference evidence="3 4" key="1">
    <citation type="submission" date="2019-02" db="EMBL/GenBank/DDBJ databases">
        <title>Deep-cultivation of Planctomycetes and their phenomic and genomic characterization uncovers novel biology.</title>
        <authorList>
            <person name="Wiegand S."/>
            <person name="Jogler M."/>
            <person name="Boedeker C."/>
            <person name="Pinto D."/>
            <person name="Vollmers J."/>
            <person name="Rivas-Marin E."/>
            <person name="Kohn T."/>
            <person name="Peeters S.H."/>
            <person name="Heuer A."/>
            <person name="Rast P."/>
            <person name="Oberbeckmann S."/>
            <person name="Bunk B."/>
            <person name="Jeske O."/>
            <person name="Meyerdierks A."/>
            <person name="Storesund J.E."/>
            <person name="Kallscheuer N."/>
            <person name="Luecker S."/>
            <person name="Lage O.M."/>
            <person name="Pohl T."/>
            <person name="Merkel B.J."/>
            <person name="Hornburger P."/>
            <person name="Mueller R.-W."/>
            <person name="Bruemmer F."/>
            <person name="Labrenz M."/>
            <person name="Spormann A.M."/>
            <person name="Op Den Camp H."/>
            <person name="Overmann J."/>
            <person name="Amann R."/>
            <person name="Jetten M.S.M."/>
            <person name="Mascher T."/>
            <person name="Medema M.H."/>
            <person name="Devos D.P."/>
            <person name="Kaster A.-K."/>
            <person name="Ovreas L."/>
            <person name="Rohde M."/>
            <person name="Galperin M.Y."/>
            <person name="Jogler C."/>
        </authorList>
    </citation>
    <scope>NUCLEOTIDE SEQUENCE [LARGE SCALE GENOMIC DNA]</scope>
    <source>
        <strain evidence="3 4">Pla108</strain>
    </source>
</reference>
<accession>A0A5C6A4Z7</accession>
<keyword evidence="4" id="KW-1185">Reference proteome</keyword>
<feature type="domain" description="Nucleoside transporter/FeoB GTPase Gate" evidence="2">
    <location>
        <begin position="69"/>
        <end position="179"/>
    </location>
</feature>
<keyword evidence="1" id="KW-1133">Transmembrane helix</keyword>
<sequence>MLNRIWFWLIVIGILYAPAKMLVRPLLPLPAAEVAAAETPPTFTEEFAELGKRVTESAIDGANVAVELLLSLIGIMVLWLGLMQVAKDAGLVDALAWLLRPLMRWLFPDVPEGHPAHGAMLMNLSANVLGLDNAATPFGLKAMQELQELNPDKETATDAMATFLAINTSSVTLVPISVIGYRIAAGSDNPAGPLAYIMLATLVSTVVGVTAVRTLSKLPAFAIKPPATAGLEGEA</sequence>
<keyword evidence="1" id="KW-0472">Membrane</keyword>
<dbReference type="Pfam" id="PF07670">
    <property type="entry name" value="Gate"/>
    <property type="match status" value="1"/>
</dbReference>
<dbReference type="Proteomes" id="UP000317421">
    <property type="component" value="Unassembled WGS sequence"/>
</dbReference>
<proteinExistence type="predicted"/>
<gene>
    <name evidence="3" type="primary">spmA</name>
    <name evidence="3" type="ORF">Pla108_39570</name>
</gene>
<dbReference type="InterPro" id="IPR011642">
    <property type="entry name" value="Gate_dom"/>
</dbReference>
<dbReference type="RefSeq" id="WP_197526722.1">
    <property type="nucleotide sequence ID" value="NZ_SJPR01000008.1"/>
</dbReference>
<feature type="transmembrane region" description="Helical" evidence="1">
    <location>
        <begin position="161"/>
        <end position="183"/>
    </location>
</feature>
<protein>
    <submittedName>
        <fullName evidence="3">Spore maturation protein A</fullName>
    </submittedName>
</protein>
<name>A0A5C6A4Z7_9BACT</name>